<dbReference type="Gene3D" id="3.90.230.10">
    <property type="entry name" value="Creatinase/methionine aminopeptidase superfamily"/>
    <property type="match status" value="1"/>
</dbReference>
<evidence type="ECO:0000256" key="5">
    <source>
        <dbReference type="RuleBase" id="RU003653"/>
    </source>
</evidence>
<organism evidence="7 8">
    <name type="scientific">Sphaeroforma arctica JP610</name>
    <dbReference type="NCBI Taxonomy" id="667725"/>
    <lineage>
        <taxon>Eukaryota</taxon>
        <taxon>Ichthyosporea</taxon>
        <taxon>Ichthyophonida</taxon>
        <taxon>Sphaeroforma</taxon>
    </lineage>
</organism>
<dbReference type="EC" id="3.4.11.18" evidence="5"/>
<dbReference type="InterPro" id="IPR001714">
    <property type="entry name" value="Pept_M24_MAP"/>
</dbReference>
<keyword evidence="2 5" id="KW-0645">Protease</keyword>
<dbReference type="PRINTS" id="PR00599">
    <property type="entry name" value="MAPEPTIDASE"/>
</dbReference>
<keyword evidence="1 5" id="KW-0031">Aminopeptidase</keyword>
<keyword evidence="8" id="KW-1185">Reference proteome</keyword>
<dbReference type="GeneID" id="25912738"/>
<dbReference type="InterPro" id="IPR000994">
    <property type="entry name" value="Pept_M24"/>
</dbReference>
<evidence type="ECO:0000256" key="4">
    <source>
        <dbReference type="ARBA" id="ARBA00022801"/>
    </source>
</evidence>
<dbReference type="PANTHER" id="PTHR43330:SF8">
    <property type="entry name" value="METHIONINE AMINOPEPTIDASE 1D, MITOCHONDRIAL"/>
    <property type="match status" value="1"/>
</dbReference>
<dbReference type="STRING" id="667725.A0A0L0FFJ2"/>
<dbReference type="CDD" id="cd01086">
    <property type="entry name" value="MetAP1"/>
    <property type="match status" value="1"/>
</dbReference>
<evidence type="ECO:0000256" key="1">
    <source>
        <dbReference type="ARBA" id="ARBA00022438"/>
    </source>
</evidence>
<evidence type="ECO:0000256" key="2">
    <source>
        <dbReference type="ARBA" id="ARBA00022670"/>
    </source>
</evidence>
<comment type="catalytic activity">
    <reaction evidence="5">
        <text>Release of N-terminal amino acids, preferentially methionine, from peptides and arylamides.</text>
        <dbReference type="EC" id="3.4.11.18"/>
    </reaction>
</comment>
<dbReference type="NCBIfam" id="TIGR00500">
    <property type="entry name" value="met_pdase_I"/>
    <property type="match status" value="1"/>
</dbReference>
<dbReference type="RefSeq" id="XP_014149138.1">
    <property type="nucleotide sequence ID" value="XM_014293663.1"/>
</dbReference>
<sequence length="205" mass="22575">AGTTTDEIDRKLHNLVIQHNAYPSPLNYMGFQKSICTSINNIQVHGVPDTRMLESGDIINIDISVYVNGFHGDLSETVCVGKVNDTGRKLRATKRIYLSSIDSTVVPIASEAGFTISENFVGHGIGREFHTPPNVLHHKNRESKMEMKVGMVFTIEPILCEGSPEMSILEDGWTAISRDGGRSAQFEHTVAITENGVEVLTLNHK</sequence>
<gene>
    <name evidence="7" type="ORF">SARC_12234</name>
</gene>
<comment type="function">
    <text evidence="5">Cotranslationally removes the N-terminal methionine from nascent proteins. The N-terminal methionine is often cleaved when the second residue in the primary sequence is small and uncharged (Met-Ala-, Cys, Gly, Pro, Ser, Thr, or Val).</text>
</comment>
<evidence type="ECO:0000313" key="8">
    <source>
        <dbReference type="Proteomes" id="UP000054560"/>
    </source>
</evidence>
<dbReference type="eggNOG" id="KOG2738">
    <property type="taxonomic scope" value="Eukaryota"/>
</dbReference>
<dbReference type="SUPFAM" id="SSF55920">
    <property type="entry name" value="Creatinase/aminopeptidase"/>
    <property type="match status" value="1"/>
</dbReference>
<protein>
    <recommendedName>
        <fullName evidence="5">Methionine aminopeptidase</fullName>
        <ecNumber evidence="5">3.4.11.18</ecNumber>
    </recommendedName>
</protein>
<comment type="similarity">
    <text evidence="5">Belongs to the peptidase M24A family.</text>
</comment>
<dbReference type="Pfam" id="PF00557">
    <property type="entry name" value="Peptidase_M24"/>
    <property type="match status" value="1"/>
</dbReference>
<dbReference type="AlphaFoldDB" id="A0A0L0FFJ2"/>
<dbReference type="OrthoDB" id="10264748at2759"/>
<dbReference type="GO" id="GO:0046872">
    <property type="term" value="F:metal ion binding"/>
    <property type="evidence" value="ECO:0007669"/>
    <property type="project" value="UniProtKB-KW"/>
</dbReference>
<dbReference type="EMBL" id="KQ243758">
    <property type="protein sequence ID" value="KNC75236.1"/>
    <property type="molecule type" value="Genomic_DNA"/>
</dbReference>
<proteinExistence type="inferred from homology"/>
<dbReference type="GO" id="GO:0006508">
    <property type="term" value="P:proteolysis"/>
    <property type="evidence" value="ECO:0007669"/>
    <property type="project" value="UniProtKB-KW"/>
</dbReference>
<dbReference type="InterPro" id="IPR002467">
    <property type="entry name" value="Pept_M24A_MAP1"/>
</dbReference>
<dbReference type="PANTHER" id="PTHR43330">
    <property type="entry name" value="METHIONINE AMINOPEPTIDASE"/>
    <property type="match status" value="1"/>
</dbReference>
<evidence type="ECO:0000313" key="7">
    <source>
        <dbReference type="EMBL" id="KNC75236.1"/>
    </source>
</evidence>
<dbReference type="GO" id="GO:0070006">
    <property type="term" value="F:metalloaminopeptidase activity"/>
    <property type="evidence" value="ECO:0007669"/>
    <property type="project" value="InterPro"/>
</dbReference>
<accession>A0A0L0FFJ2</accession>
<keyword evidence="3 5" id="KW-0479">Metal-binding</keyword>
<feature type="non-terminal residue" evidence="7">
    <location>
        <position position="1"/>
    </location>
</feature>
<name>A0A0L0FFJ2_9EUKA</name>
<evidence type="ECO:0000256" key="3">
    <source>
        <dbReference type="ARBA" id="ARBA00022723"/>
    </source>
</evidence>
<dbReference type="InterPro" id="IPR036005">
    <property type="entry name" value="Creatinase/aminopeptidase-like"/>
</dbReference>
<dbReference type="GO" id="GO:0004239">
    <property type="term" value="F:initiator methionyl aminopeptidase activity"/>
    <property type="evidence" value="ECO:0007669"/>
    <property type="project" value="UniProtKB-EC"/>
</dbReference>
<dbReference type="Proteomes" id="UP000054560">
    <property type="component" value="Unassembled WGS sequence"/>
</dbReference>
<comment type="cofactor">
    <cofactor evidence="5">
        <name>Co(2+)</name>
        <dbReference type="ChEBI" id="CHEBI:48828"/>
    </cofactor>
    <cofactor evidence="5">
        <name>Zn(2+)</name>
        <dbReference type="ChEBI" id="CHEBI:29105"/>
    </cofactor>
    <cofactor evidence="5">
        <name>Mn(2+)</name>
        <dbReference type="ChEBI" id="CHEBI:29035"/>
    </cofactor>
    <cofactor evidence="5">
        <name>Fe(2+)</name>
        <dbReference type="ChEBI" id="CHEBI:29033"/>
    </cofactor>
    <text evidence="5">Binds 2 divalent metal cations per subunit. Has a high-affinity and a low affinity metal-binding site. The true nature of the physiological cofactor is under debate. The enzyme is active with cobalt, zinc, manganese or divalent iron ions.</text>
</comment>
<feature type="domain" description="Peptidase M24" evidence="6">
    <location>
        <begin position="2"/>
        <end position="194"/>
    </location>
</feature>
<evidence type="ECO:0000259" key="6">
    <source>
        <dbReference type="Pfam" id="PF00557"/>
    </source>
</evidence>
<dbReference type="PROSITE" id="PS00680">
    <property type="entry name" value="MAP_1"/>
    <property type="match status" value="1"/>
</dbReference>
<reference evidence="7 8" key="1">
    <citation type="submission" date="2011-02" db="EMBL/GenBank/DDBJ databases">
        <title>The Genome Sequence of Sphaeroforma arctica JP610.</title>
        <authorList>
            <consortium name="The Broad Institute Genome Sequencing Platform"/>
            <person name="Russ C."/>
            <person name="Cuomo C."/>
            <person name="Young S.K."/>
            <person name="Zeng Q."/>
            <person name="Gargeya S."/>
            <person name="Alvarado L."/>
            <person name="Berlin A."/>
            <person name="Chapman S.B."/>
            <person name="Chen Z."/>
            <person name="Freedman E."/>
            <person name="Gellesch M."/>
            <person name="Goldberg J."/>
            <person name="Griggs A."/>
            <person name="Gujja S."/>
            <person name="Heilman E."/>
            <person name="Heiman D."/>
            <person name="Howarth C."/>
            <person name="Mehta T."/>
            <person name="Neiman D."/>
            <person name="Pearson M."/>
            <person name="Roberts A."/>
            <person name="Saif S."/>
            <person name="Shea T."/>
            <person name="Shenoy N."/>
            <person name="Sisk P."/>
            <person name="Stolte C."/>
            <person name="Sykes S."/>
            <person name="White J."/>
            <person name="Yandava C."/>
            <person name="Burger G."/>
            <person name="Gray M.W."/>
            <person name="Holland P.W.H."/>
            <person name="King N."/>
            <person name="Lang F.B.F."/>
            <person name="Roger A.J."/>
            <person name="Ruiz-Trillo I."/>
            <person name="Haas B."/>
            <person name="Nusbaum C."/>
            <person name="Birren B."/>
        </authorList>
    </citation>
    <scope>NUCLEOTIDE SEQUENCE [LARGE SCALE GENOMIC DNA]</scope>
    <source>
        <strain evidence="7 8">JP610</strain>
    </source>
</reference>
<keyword evidence="4" id="KW-0378">Hydrolase</keyword>